<feature type="transmembrane region" description="Helical" evidence="2">
    <location>
        <begin position="301"/>
        <end position="320"/>
    </location>
</feature>
<keyword evidence="2" id="KW-0812">Transmembrane</keyword>
<feature type="compositionally biased region" description="Polar residues" evidence="1">
    <location>
        <begin position="1"/>
        <end position="15"/>
    </location>
</feature>
<evidence type="ECO:0000256" key="1">
    <source>
        <dbReference type="SAM" id="MobiDB-lite"/>
    </source>
</evidence>
<dbReference type="Gene3D" id="3.90.550.10">
    <property type="entry name" value="Spore Coat Polysaccharide Biosynthesis Protein SpsA, Chain A"/>
    <property type="match status" value="1"/>
</dbReference>
<evidence type="ECO:0000259" key="3">
    <source>
        <dbReference type="Pfam" id="PF00535"/>
    </source>
</evidence>
<protein>
    <submittedName>
        <fullName evidence="4">Glycosyltransferase</fullName>
    </submittedName>
</protein>
<dbReference type="InterPro" id="IPR001173">
    <property type="entry name" value="Glyco_trans_2-like"/>
</dbReference>
<dbReference type="CDD" id="cd04179">
    <property type="entry name" value="DPM_DPG-synthase_like"/>
    <property type="match status" value="1"/>
</dbReference>
<keyword evidence="2" id="KW-0472">Membrane</keyword>
<gene>
    <name evidence="4" type="ORF">IPH26_06185</name>
</gene>
<feature type="transmembrane region" description="Helical" evidence="2">
    <location>
        <begin position="265"/>
        <end position="289"/>
    </location>
</feature>
<evidence type="ECO:0000313" key="4">
    <source>
        <dbReference type="EMBL" id="MBK6972540.1"/>
    </source>
</evidence>
<name>A0A9D7DX78_9PROT</name>
<dbReference type="Pfam" id="PF00535">
    <property type="entry name" value="Glycos_transf_2"/>
    <property type="match status" value="1"/>
</dbReference>
<organism evidence="4 5">
    <name type="scientific">Candidatus Methylophosphatis roskildensis</name>
    <dbReference type="NCBI Taxonomy" id="2899263"/>
    <lineage>
        <taxon>Bacteria</taxon>
        <taxon>Pseudomonadati</taxon>
        <taxon>Pseudomonadota</taxon>
        <taxon>Betaproteobacteria</taxon>
        <taxon>Nitrosomonadales</taxon>
        <taxon>Sterolibacteriaceae</taxon>
        <taxon>Candidatus Methylophosphatis</taxon>
    </lineage>
</organism>
<reference evidence="4" key="1">
    <citation type="submission" date="2020-10" db="EMBL/GenBank/DDBJ databases">
        <title>Connecting structure to function with the recovery of over 1000 high-quality activated sludge metagenome-assembled genomes encoding full-length rRNA genes using long-read sequencing.</title>
        <authorList>
            <person name="Singleton C.M."/>
            <person name="Petriglieri F."/>
            <person name="Kristensen J.M."/>
            <person name="Kirkegaard R.H."/>
            <person name="Michaelsen T.Y."/>
            <person name="Andersen M.H."/>
            <person name="Karst S.M."/>
            <person name="Dueholm M.S."/>
            <person name="Nielsen P.H."/>
            <person name="Albertsen M."/>
        </authorList>
    </citation>
    <scope>NUCLEOTIDE SEQUENCE</scope>
    <source>
        <strain evidence="4">Bjer_18-Q3-R1-45_BAT3C.347</strain>
    </source>
</reference>
<feature type="domain" description="Glycosyltransferase 2-like" evidence="3">
    <location>
        <begin position="43"/>
        <end position="195"/>
    </location>
</feature>
<sequence>MRESGLTRTEFSVSTLDPGDGVESADGKTIVGEPSFGALRIAVLVPCYNEQAAVTLVVTAFRNALPGAAIHVFDNNSTDTTRALAVAAGAIVRNVSLQGKGNVVRRMFADVDADVYVLADGDATYHAPSAPGLIRELIDHGLDMVVATRVPDHHDAYRRGHRLGNRMLTGAMNSIFGGSFTDMLSGYRVFSRRFVKSFPAMSRGFEIETELTIHALELRMPCAEIATPYGLRSADSPSKLRTYSDGLRILNMIVRLFAVERPLRFYGVIGALLAALALILSTPVLLTYIETGLVPRFPTAILSTGIAILSALSFVTGLILETVTIGRREAKHLHYLASGTAVGGEQSRIGQ</sequence>
<dbReference type="AlphaFoldDB" id="A0A9D7DX78"/>
<comment type="caution">
    <text evidence="4">The sequence shown here is derived from an EMBL/GenBank/DDBJ whole genome shotgun (WGS) entry which is preliminary data.</text>
</comment>
<feature type="region of interest" description="Disordered" evidence="1">
    <location>
        <begin position="1"/>
        <end position="25"/>
    </location>
</feature>
<dbReference type="SUPFAM" id="SSF53448">
    <property type="entry name" value="Nucleotide-diphospho-sugar transferases"/>
    <property type="match status" value="1"/>
</dbReference>
<keyword evidence="2" id="KW-1133">Transmembrane helix</keyword>
<proteinExistence type="predicted"/>
<evidence type="ECO:0000256" key="2">
    <source>
        <dbReference type="SAM" id="Phobius"/>
    </source>
</evidence>
<dbReference type="EMBL" id="JADJEV010000003">
    <property type="protein sequence ID" value="MBK6972540.1"/>
    <property type="molecule type" value="Genomic_DNA"/>
</dbReference>
<dbReference type="PANTHER" id="PTHR48090:SF7">
    <property type="entry name" value="RFBJ PROTEIN"/>
    <property type="match status" value="1"/>
</dbReference>
<dbReference type="InterPro" id="IPR050256">
    <property type="entry name" value="Glycosyltransferase_2"/>
</dbReference>
<dbReference type="PANTHER" id="PTHR48090">
    <property type="entry name" value="UNDECAPRENYL-PHOSPHATE 4-DEOXY-4-FORMAMIDO-L-ARABINOSE TRANSFERASE-RELATED"/>
    <property type="match status" value="1"/>
</dbReference>
<accession>A0A9D7DX78</accession>
<dbReference type="Proteomes" id="UP000807785">
    <property type="component" value="Unassembled WGS sequence"/>
</dbReference>
<evidence type="ECO:0000313" key="5">
    <source>
        <dbReference type="Proteomes" id="UP000807785"/>
    </source>
</evidence>
<dbReference type="InterPro" id="IPR029044">
    <property type="entry name" value="Nucleotide-diphossugar_trans"/>
</dbReference>